<dbReference type="InterPro" id="IPR050369">
    <property type="entry name" value="RBOH/FRE"/>
</dbReference>
<keyword evidence="4" id="KW-0813">Transport</keyword>
<feature type="transmembrane region" description="Helical" evidence="14">
    <location>
        <begin position="257"/>
        <end position="286"/>
    </location>
</feature>
<keyword evidence="11 14" id="KW-0472">Membrane</keyword>
<evidence type="ECO:0000259" key="15">
    <source>
        <dbReference type="PROSITE" id="PS51384"/>
    </source>
</evidence>
<keyword evidence="8" id="KW-0560">Oxidoreductase</keyword>
<accession>A0A6A4LVG7</accession>
<dbReference type="GO" id="GO:0006811">
    <property type="term" value="P:monoatomic ion transport"/>
    <property type="evidence" value="ECO:0007669"/>
    <property type="project" value="UniProtKB-KW"/>
</dbReference>
<keyword evidence="10" id="KW-0406">Ion transport</keyword>
<dbReference type="Pfam" id="PF08030">
    <property type="entry name" value="NAD_binding_6"/>
    <property type="match status" value="1"/>
</dbReference>
<feature type="transmembrane region" description="Helical" evidence="14">
    <location>
        <begin position="180"/>
        <end position="205"/>
    </location>
</feature>
<evidence type="ECO:0000256" key="9">
    <source>
        <dbReference type="ARBA" id="ARBA00023004"/>
    </source>
</evidence>
<dbReference type="InterPro" id="IPR017938">
    <property type="entry name" value="Riboflavin_synthase-like_b-brl"/>
</dbReference>
<feature type="domain" description="FAD-binding FR-type" evidence="15">
    <location>
        <begin position="294"/>
        <end position="399"/>
    </location>
</feature>
<dbReference type="PROSITE" id="PS51384">
    <property type="entry name" value="FAD_FR"/>
    <property type="match status" value="1"/>
</dbReference>
<protein>
    <recommendedName>
        <fullName evidence="13">ferric-chelate reductase (NADH)</fullName>
        <ecNumber evidence="13">1.16.1.7</ecNumber>
    </recommendedName>
</protein>
<dbReference type="Gene3D" id="3.40.50.80">
    <property type="entry name" value="Nucleotide-binding domain of ferredoxin-NADP reductase (FNR) module"/>
    <property type="match status" value="2"/>
</dbReference>
<evidence type="ECO:0000256" key="3">
    <source>
        <dbReference type="ARBA" id="ARBA00006278"/>
    </source>
</evidence>
<dbReference type="Proteomes" id="UP000428333">
    <property type="component" value="Linkage Group LG05"/>
</dbReference>
<dbReference type="GO" id="GO:0140618">
    <property type="term" value="F:ferric-chelate reductase (NADH) activity"/>
    <property type="evidence" value="ECO:0007669"/>
    <property type="project" value="UniProtKB-EC"/>
</dbReference>
<evidence type="ECO:0000313" key="16">
    <source>
        <dbReference type="EMBL" id="KAE9460144.1"/>
    </source>
</evidence>
<dbReference type="FunFam" id="3.40.50.80:FF:000039">
    <property type="entry name" value="Ferric reduction oxidase 3"/>
    <property type="match status" value="1"/>
</dbReference>
<keyword evidence="17" id="KW-1185">Reference proteome</keyword>
<proteinExistence type="inferred from homology"/>
<evidence type="ECO:0000256" key="2">
    <source>
        <dbReference type="ARBA" id="ARBA00004141"/>
    </source>
</evidence>
<organism evidence="16 17">
    <name type="scientific">Rhododendron williamsianum</name>
    <dbReference type="NCBI Taxonomy" id="262921"/>
    <lineage>
        <taxon>Eukaryota</taxon>
        <taxon>Viridiplantae</taxon>
        <taxon>Streptophyta</taxon>
        <taxon>Embryophyta</taxon>
        <taxon>Tracheophyta</taxon>
        <taxon>Spermatophyta</taxon>
        <taxon>Magnoliopsida</taxon>
        <taxon>eudicotyledons</taxon>
        <taxon>Gunneridae</taxon>
        <taxon>Pentapetalae</taxon>
        <taxon>asterids</taxon>
        <taxon>Ericales</taxon>
        <taxon>Ericaceae</taxon>
        <taxon>Ericoideae</taxon>
        <taxon>Rhodoreae</taxon>
        <taxon>Rhododendron</taxon>
    </lineage>
</organism>
<feature type="transmembrane region" description="Helical" evidence="14">
    <location>
        <begin position="556"/>
        <end position="579"/>
    </location>
</feature>
<evidence type="ECO:0000256" key="5">
    <source>
        <dbReference type="ARBA" id="ARBA00022692"/>
    </source>
</evidence>
<evidence type="ECO:0000256" key="13">
    <source>
        <dbReference type="ARBA" id="ARBA00066905"/>
    </source>
</evidence>
<gene>
    <name evidence="16" type="ORF">C3L33_07945</name>
</gene>
<comment type="subcellular location">
    <subcellularLocation>
        <location evidence="2">Membrane</location>
        <topology evidence="2">Multi-pass membrane protein</topology>
    </subcellularLocation>
</comment>
<keyword evidence="9" id="KW-0408">Iron</keyword>
<dbReference type="InterPro" id="IPR013112">
    <property type="entry name" value="FAD-bd_8"/>
</dbReference>
<dbReference type="SUPFAM" id="SSF52343">
    <property type="entry name" value="Ferredoxin reductase-like, C-terminal NADP-linked domain"/>
    <property type="match status" value="1"/>
</dbReference>
<keyword evidence="6" id="KW-0479">Metal-binding</keyword>
<evidence type="ECO:0000256" key="11">
    <source>
        <dbReference type="ARBA" id="ARBA00023136"/>
    </source>
</evidence>
<keyword evidence="7 14" id="KW-1133">Transmembrane helix</keyword>
<feature type="non-terminal residue" evidence="16">
    <location>
        <position position="1"/>
    </location>
</feature>
<feature type="transmembrane region" description="Helical" evidence="14">
    <location>
        <begin position="20"/>
        <end position="42"/>
    </location>
</feature>
<dbReference type="Pfam" id="PF01794">
    <property type="entry name" value="Ferric_reduct"/>
    <property type="match status" value="1"/>
</dbReference>
<dbReference type="AlphaFoldDB" id="A0A6A4LVG7"/>
<dbReference type="InterPro" id="IPR039261">
    <property type="entry name" value="FNR_nucleotide-bd"/>
</dbReference>
<feature type="transmembrane region" description="Helical" evidence="14">
    <location>
        <begin position="141"/>
        <end position="160"/>
    </location>
</feature>
<dbReference type="InterPro" id="IPR017927">
    <property type="entry name" value="FAD-bd_FR_type"/>
</dbReference>
<comment type="caution">
    <text evidence="16">The sequence shown here is derived from an EMBL/GenBank/DDBJ whole genome shotgun (WGS) entry which is preliminary data.</text>
</comment>
<dbReference type="CDD" id="cd06186">
    <property type="entry name" value="NOX_Duox_like_FAD_NADP"/>
    <property type="match status" value="1"/>
</dbReference>
<evidence type="ECO:0000256" key="10">
    <source>
        <dbReference type="ARBA" id="ARBA00023065"/>
    </source>
</evidence>
<dbReference type="EC" id="1.16.1.7" evidence="13"/>
<comment type="catalytic activity">
    <reaction evidence="12">
        <text>2 a Fe(II)-siderophore + NAD(+) + H(+) = 2 a Fe(III)-siderophore + NADH</text>
        <dbReference type="Rhea" id="RHEA:15061"/>
        <dbReference type="Rhea" id="RHEA-COMP:11342"/>
        <dbReference type="Rhea" id="RHEA-COMP:11344"/>
        <dbReference type="ChEBI" id="CHEBI:15378"/>
        <dbReference type="ChEBI" id="CHEBI:29033"/>
        <dbReference type="ChEBI" id="CHEBI:29034"/>
        <dbReference type="ChEBI" id="CHEBI:57540"/>
        <dbReference type="ChEBI" id="CHEBI:57945"/>
        <dbReference type="EC" id="1.16.1.7"/>
    </reaction>
</comment>
<dbReference type="SFLD" id="SFLDG01168">
    <property type="entry name" value="Ferric_reductase_subgroup_(FRE"/>
    <property type="match status" value="1"/>
</dbReference>
<dbReference type="SFLD" id="SFLDS00052">
    <property type="entry name" value="Ferric_Reductase_Domain"/>
    <property type="match status" value="1"/>
</dbReference>
<dbReference type="PANTHER" id="PTHR11972:SF41">
    <property type="entry name" value="FERRIC REDUCTION OXIDASE 2"/>
    <property type="match status" value="1"/>
</dbReference>
<reference evidence="16 17" key="1">
    <citation type="journal article" date="2019" name="Genome Biol. Evol.">
        <title>The Rhododendron genome and chromosomal organization provide insight into shared whole-genome duplications across the heath family (Ericaceae).</title>
        <authorList>
            <person name="Soza V.L."/>
            <person name="Lindsley D."/>
            <person name="Waalkes A."/>
            <person name="Ramage E."/>
            <person name="Patwardhan R.P."/>
            <person name="Burton J.N."/>
            <person name="Adey A."/>
            <person name="Kumar A."/>
            <person name="Qiu R."/>
            <person name="Shendure J."/>
            <person name="Hall B."/>
        </authorList>
    </citation>
    <scope>NUCLEOTIDE SEQUENCE [LARGE SCALE GENOMIC DNA]</scope>
    <source>
        <strain evidence="16">RSF 1966-606</strain>
    </source>
</reference>
<dbReference type="SUPFAM" id="SSF63380">
    <property type="entry name" value="Riboflavin synthase domain-like"/>
    <property type="match status" value="1"/>
</dbReference>
<dbReference type="PANTHER" id="PTHR11972">
    <property type="entry name" value="NADPH OXIDASE"/>
    <property type="match status" value="1"/>
</dbReference>
<dbReference type="OrthoDB" id="167398at2759"/>
<evidence type="ECO:0000256" key="8">
    <source>
        <dbReference type="ARBA" id="ARBA00023002"/>
    </source>
</evidence>
<dbReference type="GO" id="GO:0005886">
    <property type="term" value="C:plasma membrane"/>
    <property type="evidence" value="ECO:0007669"/>
    <property type="project" value="TreeGrafter"/>
</dbReference>
<feature type="transmembrane region" description="Helical" evidence="14">
    <location>
        <begin position="217"/>
        <end position="237"/>
    </location>
</feature>
<evidence type="ECO:0000256" key="6">
    <source>
        <dbReference type="ARBA" id="ARBA00022723"/>
    </source>
</evidence>
<evidence type="ECO:0000256" key="4">
    <source>
        <dbReference type="ARBA" id="ARBA00022448"/>
    </source>
</evidence>
<feature type="transmembrane region" description="Helical" evidence="14">
    <location>
        <begin position="97"/>
        <end position="121"/>
    </location>
</feature>
<evidence type="ECO:0000256" key="12">
    <source>
        <dbReference type="ARBA" id="ARBA00050970"/>
    </source>
</evidence>
<feature type="transmembrane region" description="Helical" evidence="14">
    <location>
        <begin position="515"/>
        <end position="536"/>
    </location>
</feature>
<dbReference type="Pfam" id="PF08022">
    <property type="entry name" value="FAD_binding_8"/>
    <property type="match status" value="1"/>
</dbReference>
<dbReference type="InterPro" id="IPR013130">
    <property type="entry name" value="Fe3_Rdtase_TM_dom"/>
</dbReference>
<comment type="similarity">
    <text evidence="3">Belongs to the ferric reductase (FRE) family.</text>
</comment>
<evidence type="ECO:0000256" key="7">
    <source>
        <dbReference type="ARBA" id="ARBA00022989"/>
    </source>
</evidence>
<evidence type="ECO:0000256" key="14">
    <source>
        <dbReference type="SAM" id="Phobius"/>
    </source>
</evidence>
<dbReference type="GO" id="GO:0046872">
    <property type="term" value="F:metal ion binding"/>
    <property type="evidence" value="ECO:0007669"/>
    <property type="project" value="UniProtKB-KW"/>
</dbReference>
<dbReference type="EMBL" id="QEFC01001143">
    <property type="protein sequence ID" value="KAE9460144.1"/>
    <property type="molecule type" value="Genomic_DNA"/>
</dbReference>
<sequence>MDSMVVKRTPSSHSHGGIRIVRGAIMALTSTVFLGYIIMWIMTGTNMYSTWLTKLRANTNSTYFGSQGTKGRKNQIASLKRRPMVIKGLGVVSGIELAMFIMFIALLVWSFSTHLHLYFSFITKRAIEKGEKIWEVKLDRVGLVLGVVGNLCLAFLFFPVTRSSSVLPLFGLTSEGSIKYHIWLGHITMVLFTAHGVVYIVYWIITRRYSEMVDWASTRIANVPGELSLLFGLFLWVTTLPRIRKNMFELFFYTHYLYILFIVFYIFHLGIAFTYTILPGFYLFAIDRYLRFLQSRQSVRLVSARVLPYETLELNFSKSRDLSYTPTSMIFINVPSVSKLQWHPFTISSNSNLEPNNLSVIIKNEGSWTKKLYQMLSSPSPLDHLRVCVEGPHGPASTHFLRHDMLVMVSGGSGIAPFISIIRELIFAATTLKSKTPRILLICAFKYSSDLTMLDLLVPNSGTPSGISNLELEIEAYVTRENEPPLEKPKILQTIWFKPNSMDAPLSPTLGPNGWLWLGAIISSSFIIYLLFMGILTRYYIFPIDHNTSKIFSHTLQAMLNMSLVCISIVVAASIGFLVNKRRKSMEAEQIQNATPEVSPDTWLGNDRELESLPHQSFTKVNYGGRPELKRILLECKEPSVGVLVCGPKKMRHEVAAACSSSSAENLHFESLSFNW</sequence>
<keyword evidence="5 14" id="KW-0812">Transmembrane</keyword>
<evidence type="ECO:0000313" key="17">
    <source>
        <dbReference type="Proteomes" id="UP000428333"/>
    </source>
</evidence>
<comment type="cofactor">
    <cofactor evidence="1">
        <name>FAD</name>
        <dbReference type="ChEBI" id="CHEBI:57692"/>
    </cofactor>
</comment>
<dbReference type="InterPro" id="IPR013121">
    <property type="entry name" value="Fe_red_NAD-bd_6"/>
</dbReference>
<name>A0A6A4LVG7_9ERIC</name>
<evidence type="ECO:0000256" key="1">
    <source>
        <dbReference type="ARBA" id="ARBA00001974"/>
    </source>
</evidence>